<dbReference type="Gene3D" id="1.10.10.10">
    <property type="entry name" value="Winged helix-like DNA-binding domain superfamily/Winged helix DNA-binding domain"/>
    <property type="match status" value="1"/>
</dbReference>
<dbReference type="GO" id="GO:0000976">
    <property type="term" value="F:transcription cis-regulatory region binding"/>
    <property type="evidence" value="ECO:0007669"/>
    <property type="project" value="TreeGrafter"/>
</dbReference>
<evidence type="ECO:0000256" key="5">
    <source>
        <dbReference type="ARBA" id="ARBA00023015"/>
    </source>
</evidence>
<dbReference type="Gene3D" id="3.40.50.2300">
    <property type="match status" value="1"/>
</dbReference>
<dbReference type="PROSITE" id="PS50110">
    <property type="entry name" value="RESPONSE_REGULATORY"/>
    <property type="match status" value="1"/>
</dbReference>
<dbReference type="Proteomes" id="UP000235828">
    <property type="component" value="Chromosome A"/>
</dbReference>
<protein>
    <submittedName>
        <fullName evidence="12">Transcriptional regulatory protein RstA</fullName>
    </submittedName>
</protein>
<dbReference type="OrthoDB" id="9802426at2"/>
<dbReference type="FunFam" id="1.10.10.10:FF:000099">
    <property type="entry name" value="Two-component system response regulator TorR"/>
    <property type="match status" value="1"/>
</dbReference>
<keyword evidence="2" id="KW-0963">Cytoplasm</keyword>
<evidence type="ECO:0000256" key="6">
    <source>
        <dbReference type="ARBA" id="ARBA00023125"/>
    </source>
</evidence>
<dbReference type="InterPro" id="IPR001789">
    <property type="entry name" value="Sig_transdc_resp-reg_receiver"/>
</dbReference>
<reference evidence="12 13" key="1">
    <citation type="submission" date="2017-10" db="EMBL/GenBank/DDBJ databases">
        <authorList>
            <person name="Banno H."/>
            <person name="Chua N.-H."/>
        </authorList>
    </citation>
    <scope>NUCLEOTIDE SEQUENCE [LARGE SCALE GENOMIC DNA]</scope>
    <source>
        <strain evidence="12">Vibrio tapetis CECT4600</strain>
    </source>
</reference>
<feature type="DNA-binding region" description="OmpR/PhoB-type" evidence="9">
    <location>
        <begin position="150"/>
        <end position="249"/>
    </location>
</feature>
<evidence type="ECO:0000259" key="10">
    <source>
        <dbReference type="PROSITE" id="PS50110"/>
    </source>
</evidence>
<evidence type="ECO:0000259" key="11">
    <source>
        <dbReference type="PROSITE" id="PS51755"/>
    </source>
</evidence>
<dbReference type="GO" id="GO:0006355">
    <property type="term" value="P:regulation of DNA-templated transcription"/>
    <property type="evidence" value="ECO:0007669"/>
    <property type="project" value="InterPro"/>
</dbReference>
<evidence type="ECO:0000256" key="3">
    <source>
        <dbReference type="ARBA" id="ARBA00022553"/>
    </source>
</evidence>
<dbReference type="SUPFAM" id="SSF52172">
    <property type="entry name" value="CheY-like"/>
    <property type="match status" value="1"/>
</dbReference>
<evidence type="ECO:0000256" key="1">
    <source>
        <dbReference type="ARBA" id="ARBA00004496"/>
    </source>
</evidence>
<keyword evidence="4" id="KW-0902">Two-component regulatory system</keyword>
<dbReference type="InterPro" id="IPR011006">
    <property type="entry name" value="CheY-like_superfamily"/>
</dbReference>
<dbReference type="GO" id="GO:0000156">
    <property type="term" value="F:phosphorelay response regulator activity"/>
    <property type="evidence" value="ECO:0007669"/>
    <property type="project" value="TreeGrafter"/>
</dbReference>
<evidence type="ECO:0000313" key="13">
    <source>
        <dbReference type="Proteomes" id="UP000235828"/>
    </source>
</evidence>
<dbReference type="SMART" id="SM00448">
    <property type="entry name" value="REC"/>
    <property type="match status" value="1"/>
</dbReference>
<proteinExistence type="predicted"/>
<comment type="subcellular location">
    <subcellularLocation>
        <location evidence="1">Cytoplasm</location>
    </subcellularLocation>
</comment>
<feature type="domain" description="OmpR/PhoB-type" evidence="11">
    <location>
        <begin position="150"/>
        <end position="249"/>
    </location>
</feature>
<dbReference type="Pfam" id="PF00486">
    <property type="entry name" value="Trans_reg_C"/>
    <property type="match status" value="1"/>
</dbReference>
<evidence type="ECO:0000256" key="9">
    <source>
        <dbReference type="PROSITE-ProRule" id="PRU01091"/>
    </source>
</evidence>
<accession>A0A2N8ZHY1</accession>
<dbReference type="GO" id="GO:0005829">
    <property type="term" value="C:cytosol"/>
    <property type="evidence" value="ECO:0007669"/>
    <property type="project" value="TreeGrafter"/>
</dbReference>
<gene>
    <name evidence="12" type="primary">rstA</name>
    <name evidence="12" type="ORF">VTAP4600_A3576</name>
</gene>
<comment type="caution">
    <text evidence="8">Lacks conserved residue(s) required for the propagation of feature annotation.</text>
</comment>
<keyword evidence="3" id="KW-0597">Phosphoprotein</keyword>
<dbReference type="EMBL" id="LT960611">
    <property type="protein sequence ID" value="SON51523.1"/>
    <property type="molecule type" value="Genomic_DNA"/>
</dbReference>
<keyword evidence="5" id="KW-0805">Transcription regulation</keyword>
<dbReference type="Pfam" id="PF00072">
    <property type="entry name" value="Response_reg"/>
    <property type="match status" value="1"/>
</dbReference>
<dbReference type="CDD" id="cd00383">
    <property type="entry name" value="trans_reg_C"/>
    <property type="match status" value="1"/>
</dbReference>
<dbReference type="PROSITE" id="PS51755">
    <property type="entry name" value="OMPR_PHOB"/>
    <property type="match status" value="1"/>
</dbReference>
<organism evidence="12 13">
    <name type="scientific">Vibrio tapetis subsp. tapetis</name>
    <dbReference type="NCBI Taxonomy" id="1671868"/>
    <lineage>
        <taxon>Bacteria</taxon>
        <taxon>Pseudomonadati</taxon>
        <taxon>Pseudomonadota</taxon>
        <taxon>Gammaproteobacteria</taxon>
        <taxon>Vibrionales</taxon>
        <taxon>Vibrionaceae</taxon>
        <taxon>Vibrio</taxon>
    </lineage>
</organism>
<keyword evidence="6 9" id="KW-0238">DNA-binding</keyword>
<dbReference type="AlphaFoldDB" id="A0A2N8ZHY1"/>
<keyword evidence="7" id="KW-0804">Transcription</keyword>
<evidence type="ECO:0000313" key="12">
    <source>
        <dbReference type="EMBL" id="SON51523.1"/>
    </source>
</evidence>
<dbReference type="Gene3D" id="6.10.250.690">
    <property type="match status" value="1"/>
</dbReference>
<sequence length="252" mass="28693">MKCFHLKQVLKLSKSHIFKPIVTSKIVIVEDDDKFREMLAEYFQTEGFKVATTRLGLEAPALVEKVYPDLVLLNLMLKDQDGLTICRQIRTWFTGKILILTASDDDFDHVAALEMGADDFVVKPIKPRVLLARIRVLLRQTSSFDTTPQNRQLEFGQFVLSQSNRRCVLAGNTITLTDFEFDLLWLLAQSAGNILSRDVLTKELRGIDYDGIDRSVDNRIVALRKKLEINPTVPQGIITVYGRGYLFVSDAW</sequence>
<evidence type="ECO:0000256" key="7">
    <source>
        <dbReference type="ARBA" id="ARBA00023163"/>
    </source>
</evidence>
<dbReference type="InterPro" id="IPR036388">
    <property type="entry name" value="WH-like_DNA-bd_sf"/>
</dbReference>
<dbReference type="KEGG" id="vta:A3576"/>
<dbReference type="GO" id="GO:0032993">
    <property type="term" value="C:protein-DNA complex"/>
    <property type="evidence" value="ECO:0007669"/>
    <property type="project" value="TreeGrafter"/>
</dbReference>
<dbReference type="SMART" id="SM00862">
    <property type="entry name" value="Trans_reg_C"/>
    <property type="match status" value="1"/>
</dbReference>
<feature type="domain" description="Response regulatory" evidence="10">
    <location>
        <begin position="25"/>
        <end position="138"/>
    </location>
</feature>
<evidence type="ECO:0000256" key="2">
    <source>
        <dbReference type="ARBA" id="ARBA00022490"/>
    </source>
</evidence>
<evidence type="ECO:0000256" key="8">
    <source>
        <dbReference type="PROSITE-ProRule" id="PRU00169"/>
    </source>
</evidence>
<dbReference type="InterPro" id="IPR001867">
    <property type="entry name" value="OmpR/PhoB-type_DNA-bd"/>
</dbReference>
<evidence type="ECO:0000256" key="4">
    <source>
        <dbReference type="ARBA" id="ARBA00023012"/>
    </source>
</evidence>
<dbReference type="PANTHER" id="PTHR48111:SF47">
    <property type="entry name" value="TRANSCRIPTIONAL REGULATORY PROTEIN RSTA"/>
    <property type="match status" value="1"/>
</dbReference>
<name>A0A2N8ZHY1_9VIBR</name>
<dbReference type="InterPro" id="IPR039420">
    <property type="entry name" value="WalR-like"/>
</dbReference>
<keyword evidence="13" id="KW-1185">Reference proteome</keyword>
<dbReference type="PANTHER" id="PTHR48111">
    <property type="entry name" value="REGULATOR OF RPOS"/>
    <property type="match status" value="1"/>
</dbReference>